<dbReference type="InterPro" id="IPR002885">
    <property type="entry name" value="PPR_rpt"/>
</dbReference>
<evidence type="ECO:0000256" key="2">
    <source>
        <dbReference type="PROSITE-ProRule" id="PRU00708"/>
    </source>
</evidence>
<dbReference type="NCBIfam" id="TIGR00756">
    <property type="entry name" value="PPR"/>
    <property type="match status" value="2"/>
</dbReference>
<dbReference type="Pfam" id="PF01535">
    <property type="entry name" value="PPR"/>
    <property type="match status" value="1"/>
</dbReference>
<dbReference type="PROSITE" id="PS51375">
    <property type="entry name" value="PPR"/>
    <property type="match status" value="2"/>
</dbReference>
<dbReference type="PANTHER" id="PTHR47447:SF17">
    <property type="entry name" value="OS12G0638900 PROTEIN"/>
    <property type="match status" value="1"/>
</dbReference>
<organism evidence="4 5">
    <name type="scientific">Polypedilum vanderplanki</name>
    <name type="common">Sleeping chironomid midge</name>
    <dbReference type="NCBI Taxonomy" id="319348"/>
    <lineage>
        <taxon>Eukaryota</taxon>
        <taxon>Metazoa</taxon>
        <taxon>Ecdysozoa</taxon>
        <taxon>Arthropoda</taxon>
        <taxon>Hexapoda</taxon>
        <taxon>Insecta</taxon>
        <taxon>Pterygota</taxon>
        <taxon>Neoptera</taxon>
        <taxon>Endopterygota</taxon>
        <taxon>Diptera</taxon>
        <taxon>Nematocera</taxon>
        <taxon>Chironomoidea</taxon>
        <taxon>Chironomidae</taxon>
        <taxon>Chironominae</taxon>
        <taxon>Polypedilum</taxon>
        <taxon>Polypedilum</taxon>
    </lineage>
</organism>
<keyword evidence="5" id="KW-1185">Reference proteome</keyword>
<gene>
    <name evidence="4" type="ORF">PVAND_000661</name>
</gene>
<proteinExistence type="predicted"/>
<dbReference type="PANTHER" id="PTHR47447">
    <property type="entry name" value="OS03G0856100 PROTEIN"/>
    <property type="match status" value="1"/>
</dbReference>
<sequence length="668" mass="77959">MLRQWNKLVKIYSFSRNHLRYAVPTGIHSNYHQFTQQTHEINFHHARFSSHQVNFSSEKDKFREFIAIQDPDDFGTLSPNSSKPDDVFEDEGDIQEEQKIRNPPKKSQALSTKQYADMIKEHLKNNRVKEAIDVLEVNIKNDGFRPMNYIFNLLIDGCAKVGYTKKAFNLFTRMRQRGLRVTGATYTSLFNACANDPYKHDGLEKAKRLREIMLEKGFIPNISNYHAMIKAFGRCGDIETAFMIVDEMIEKRIVVTTETFNFLLQACASNQEFGFRHALLVWHKMYQKRLKPDIYSFNLMLRCCRDTELGDLETTEEVIQTILLRNPKEHKKLIANQKLVATASEANNSIEKSNQSQELVDEKSLEQIENEWKLTPNLLTPKPYLGNLVQIKEVKKPEDRFLLIGGLSGFLELMKQADVKPTIKTYTALLDVIPNTRVAENRLLKIIKESKKMVDIDFFNILIKKRALRQDYDSAKEVVGEMINRANLEPNIVTFGVLSLCCRSREEAWELINEMKSRGIKMNLPIIGAMLKQACCHKDFNYIMDILYIMKNLNLKPNEKIFETLDTFIIGCNFLKKKDNKNVPLNFRKNVKKFKEDLAKWKADMGINPNQTKEEMKILKEKPWDQFQEIQPEGFEETKKARHRRKPFKHIKKIKIKNELVSIESKQE</sequence>
<dbReference type="OrthoDB" id="185373at2759"/>
<evidence type="ECO:0000313" key="5">
    <source>
        <dbReference type="Proteomes" id="UP001107558"/>
    </source>
</evidence>
<dbReference type="AlphaFoldDB" id="A0A9J6BL03"/>
<dbReference type="EMBL" id="JADBJN010000003">
    <property type="protein sequence ID" value="KAG5670392.1"/>
    <property type="molecule type" value="Genomic_DNA"/>
</dbReference>
<evidence type="ECO:0000313" key="4">
    <source>
        <dbReference type="EMBL" id="KAG5670392.1"/>
    </source>
</evidence>
<reference evidence="4" key="1">
    <citation type="submission" date="2021-03" db="EMBL/GenBank/DDBJ databases">
        <title>Chromosome level genome of the anhydrobiotic midge Polypedilum vanderplanki.</title>
        <authorList>
            <person name="Yoshida Y."/>
            <person name="Kikawada T."/>
            <person name="Gusev O."/>
        </authorList>
    </citation>
    <scope>NUCLEOTIDE SEQUENCE</scope>
    <source>
        <strain evidence="4">NIAS01</strain>
        <tissue evidence="4">Whole body or cell culture</tissue>
    </source>
</reference>
<feature type="repeat" description="PPR" evidence="2">
    <location>
        <begin position="221"/>
        <end position="255"/>
    </location>
</feature>
<evidence type="ECO:0008006" key="6">
    <source>
        <dbReference type="Google" id="ProtNLM"/>
    </source>
</evidence>
<name>A0A9J6BL03_POLVA</name>
<dbReference type="Proteomes" id="UP001107558">
    <property type="component" value="Chromosome 3"/>
</dbReference>
<protein>
    <recommendedName>
        <fullName evidence="6">Pentatricopeptide repeat-containing protein</fullName>
    </recommendedName>
</protein>
<dbReference type="Gene3D" id="1.25.40.10">
    <property type="entry name" value="Tetratricopeptide repeat domain"/>
    <property type="match status" value="3"/>
</dbReference>
<dbReference type="InterPro" id="IPR011990">
    <property type="entry name" value="TPR-like_helical_dom_sf"/>
</dbReference>
<keyword evidence="1" id="KW-0677">Repeat</keyword>
<evidence type="ECO:0000256" key="3">
    <source>
        <dbReference type="SAM" id="MobiDB-lite"/>
    </source>
</evidence>
<dbReference type="Pfam" id="PF13041">
    <property type="entry name" value="PPR_2"/>
    <property type="match status" value="2"/>
</dbReference>
<comment type="caution">
    <text evidence="4">The sequence shown here is derived from an EMBL/GenBank/DDBJ whole genome shotgun (WGS) entry which is preliminary data.</text>
</comment>
<feature type="repeat" description="PPR" evidence="2">
    <location>
        <begin position="147"/>
        <end position="181"/>
    </location>
</feature>
<feature type="region of interest" description="Disordered" evidence="3">
    <location>
        <begin position="71"/>
        <end position="110"/>
    </location>
</feature>
<accession>A0A9J6BL03</accession>
<evidence type="ECO:0000256" key="1">
    <source>
        <dbReference type="ARBA" id="ARBA00022737"/>
    </source>
</evidence>